<feature type="domain" description="VOC" evidence="2">
    <location>
        <begin position="379"/>
        <end position="496"/>
    </location>
</feature>
<proteinExistence type="predicted"/>
<dbReference type="PANTHER" id="PTHR34109">
    <property type="entry name" value="BNAUNNG04460D PROTEIN-RELATED"/>
    <property type="match status" value="1"/>
</dbReference>
<evidence type="ECO:0000259" key="2">
    <source>
        <dbReference type="PROSITE" id="PS51819"/>
    </source>
</evidence>
<dbReference type="Gene3D" id="3.30.720.110">
    <property type="match status" value="3"/>
</dbReference>
<dbReference type="InterPro" id="IPR041581">
    <property type="entry name" value="Glyoxalase_6"/>
</dbReference>
<protein>
    <recommendedName>
        <fullName evidence="2">VOC domain-containing protein</fullName>
    </recommendedName>
</protein>
<dbReference type="Proteomes" id="UP000238701">
    <property type="component" value="Unassembled WGS sequence"/>
</dbReference>
<dbReference type="Gene3D" id="3.30.720.120">
    <property type="match status" value="3"/>
</dbReference>
<dbReference type="EMBL" id="OMOD01000160">
    <property type="protein sequence ID" value="SPF46222.1"/>
    <property type="molecule type" value="Genomic_DNA"/>
</dbReference>
<dbReference type="InterPro" id="IPR029068">
    <property type="entry name" value="Glyas_Bleomycin-R_OHBP_Dase"/>
</dbReference>
<dbReference type="CDD" id="cd07246">
    <property type="entry name" value="VOC_like"/>
    <property type="match status" value="3"/>
</dbReference>
<evidence type="ECO:0000313" key="4">
    <source>
        <dbReference type="Proteomes" id="UP000238701"/>
    </source>
</evidence>
<dbReference type="Pfam" id="PF00903">
    <property type="entry name" value="Glyoxalase"/>
    <property type="match status" value="2"/>
</dbReference>
<accession>A0A2U3L2V3</accession>
<dbReference type="PANTHER" id="PTHR34109:SF1">
    <property type="entry name" value="VOC DOMAIN-CONTAINING PROTEIN"/>
    <property type="match status" value="1"/>
</dbReference>
<dbReference type="Pfam" id="PF18029">
    <property type="entry name" value="Glyoxalase_6"/>
    <property type="match status" value="1"/>
</dbReference>
<evidence type="ECO:0000313" key="3">
    <source>
        <dbReference type="EMBL" id="SPF46222.1"/>
    </source>
</evidence>
<dbReference type="SUPFAM" id="SSF54593">
    <property type="entry name" value="Glyoxalase/Bleomycin resistance protein/Dihydroxybiphenyl dioxygenase"/>
    <property type="match status" value="3"/>
</dbReference>
<feature type="domain" description="VOC" evidence="2">
    <location>
        <begin position="90"/>
        <end position="212"/>
    </location>
</feature>
<evidence type="ECO:0000256" key="1">
    <source>
        <dbReference type="SAM" id="MobiDB-lite"/>
    </source>
</evidence>
<dbReference type="InterPro" id="IPR004360">
    <property type="entry name" value="Glyas_Fos-R_dOase_dom"/>
</dbReference>
<dbReference type="PROSITE" id="PS51819">
    <property type="entry name" value="VOC"/>
    <property type="match status" value="3"/>
</dbReference>
<feature type="domain" description="VOC" evidence="2">
    <location>
        <begin position="250"/>
        <end position="370"/>
    </location>
</feature>
<organism evidence="3 4">
    <name type="scientific">Candidatus Sulfotelmatobacter kueseliae</name>
    <dbReference type="NCBI Taxonomy" id="2042962"/>
    <lineage>
        <taxon>Bacteria</taxon>
        <taxon>Pseudomonadati</taxon>
        <taxon>Acidobacteriota</taxon>
        <taxon>Terriglobia</taxon>
        <taxon>Terriglobales</taxon>
        <taxon>Candidatus Korobacteraceae</taxon>
        <taxon>Candidatus Sulfotelmatobacter</taxon>
    </lineage>
</organism>
<dbReference type="InterPro" id="IPR037523">
    <property type="entry name" value="VOC_core"/>
</dbReference>
<dbReference type="AlphaFoldDB" id="A0A2U3L2V3"/>
<gene>
    <name evidence="3" type="ORF">SBA1_640030</name>
</gene>
<reference evidence="4" key="1">
    <citation type="submission" date="2018-02" db="EMBL/GenBank/DDBJ databases">
        <authorList>
            <person name="Hausmann B."/>
        </authorList>
    </citation>
    <scope>NUCLEOTIDE SEQUENCE [LARGE SCALE GENOMIC DNA]</scope>
    <source>
        <strain evidence="4">Peat soil MAG SbA1</strain>
    </source>
</reference>
<name>A0A2U3L2V3_9BACT</name>
<feature type="region of interest" description="Disordered" evidence="1">
    <location>
        <begin position="1"/>
        <end position="20"/>
    </location>
</feature>
<sequence>MPKRSLHPGNGDQNRIDQKKIEQLNKAVDAMLARSDGKAPSVEAGIRPLVRIAAELRNLPRESFKARLKSKFEGRSRMSTVAEPVAAVPVSASPRIAFRDPAKAIEFYKQALGAKETFRFEVGGNIPHAEIMIGDSIIDVTGEWPEGGRFSAETLGNSPISLSIHVADVDKFTDNAVAHGMKLVRAPQTQFYGHRDALLADPFGYSWNVWTVIEEMSVEEMHRRMKGLETGPEAGKMPTKEKGVSPVPRGFRMVTPYLVAADGGALLDFVGKAFGAEELLRVETPAPGVHGEVRIGDSMMMIGGGVPGKKFPGSLQPNALHVYVEDADAVIKRAVAAGATLVDEPRDQDYGERSGTVKDAAGNFWYVATAKGESFKPKGLQNVNPYLHPRRAEPLIAFLKRAFGAQEVAKYASPDGVVHHAQIRVGDSVVEMGEAQGKYETMAAMFYLYVPDVDAVHRQAVAAGATSFQEPTDQFYGDRSAGVKDNFGNTWYIATHIKDVAM</sequence>
<dbReference type="OrthoDB" id="9795306at2"/>